<feature type="compositionally biased region" description="Basic and acidic residues" evidence="1">
    <location>
        <begin position="38"/>
        <end position="54"/>
    </location>
</feature>
<dbReference type="GeneID" id="77810986"/>
<evidence type="ECO:0000313" key="2">
    <source>
        <dbReference type="EMBL" id="WAQ85762.1"/>
    </source>
</evidence>
<accession>A0ABY7CMP6</accession>
<feature type="compositionally biased region" description="Pro residues" evidence="1">
    <location>
        <begin position="62"/>
        <end position="71"/>
    </location>
</feature>
<keyword evidence="3" id="KW-1185">Reference proteome</keyword>
<evidence type="ECO:0000256" key="1">
    <source>
        <dbReference type="SAM" id="MobiDB-lite"/>
    </source>
</evidence>
<reference evidence="2" key="1">
    <citation type="submission" date="2022-10" db="EMBL/GenBank/DDBJ databases">
        <title>Puccinia triticina Genome sequencing and assembly.</title>
        <authorList>
            <person name="Li C."/>
        </authorList>
    </citation>
    <scope>NUCLEOTIDE SEQUENCE</scope>
    <source>
        <strain evidence="2">Pt15</strain>
    </source>
</reference>
<protein>
    <submittedName>
        <fullName evidence="2">Uncharacterized protein</fullName>
    </submittedName>
</protein>
<organism evidence="2 3">
    <name type="scientific">Puccinia triticina</name>
    <dbReference type="NCBI Taxonomy" id="208348"/>
    <lineage>
        <taxon>Eukaryota</taxon>
        <taxon>Fungi</taxon>
        <taxon>Dikarya</taxon>
        <taxon>Basidiomycota</taxon>
        <taxon>Pucciniomycotina</taxon>
        <taxon>Pucciniomycetes</taxon>
        <taxon>Pucciniales</taxon>
        <taxon>Pucciniaceae</taxon>
        <taxon>Puccinia</taxon>
    </lineage>
</organism>
<proteinExistence type="predicted"/>
<evidence type="ECO:0000313" key="3">
    <source>
        <dbReference type="Proteomes" id="UP001164743"/>
    </source>
</evidence>
<dbReference type="Proteomes" id="UP001164743">
    <property type="component" value="Chromosome 6A"/>
</dbReference>
<sequence>MLIKGSRVRAVKEVLKRKIATMDKQLRDNKEPNSSTFKPHEIRQAPDMIIDTKRLVLLSSPPRSPPQPNKPPSAISTHDAGLFNRVIAREIVHHPFPSDLLDATVELAEREIKNEYCLRR</sequence>
<dbReference type="RefSeq" id="XP_053021317.1">
    <property type="nucleotide sequence ID" value="XM_053170091.1"/>
</dbReference>
<gene>
    <name evidence="2" type="ORF">PtA15_6A391</name>
</gene>
<dbReference type="EMBL" id="CP110426">
    <property type="protein sequence ID" value="WAQ85762.1"/>
    <property type="molecule type" value="Genomic_DNA"/>
</dbReference>
<feature type="region of interest" description="Disordered" evidence="1">
    <location>
        <begin position="24"/>
        <end position="78"/>
    </location>
</feature>
<name>A0ABY7CMP6_9BASI</name>